<evidence type="ECO:0000313" key="2">
    <source>
        <dbReference type="Proteomes" id="UP001143910"/>
    </source>
</evidence>
<sequence>MSTGTFTDLILDIGGVVMTYSLKKAGTISPHTLGAILESSFWHDYERAKVSKRECYNSISTDFKLPEGALEMALSEAAASLKPNYYFIEEVKRLKQECPQIKVHAFSNISQPDFDEIEAEILSWGLFDNVFTSAAIKCRKPELQSYRLVLDCINSDASSCVFVDDKLENVMAAHSLGMKGILFKTSEATVASIYNLVGDPVQRGLNFLQKRSRNLFSETEGGITLRDNFSQLLILHSTGNSELVSLDNKGHTWQYFIGAPVFTTCSFPDDLDTTSLAMVTLDVDEKLKQEVMDKMMMHLTNEGLPMTRAYEIGSRYYCQPEWLLYYLADLCARCDDAELEELAGIVKAELERRMGRDKDVMAASLRAVSAQALDLDNSEDVQTLLAAQELDGGWGLAWMVKYGSSSLKIGNRGVVTAMAVKAIRASCAV</sequence>
<protein>
    <submittedName>
        <fullName evidence="1">Uncharacterized protein</fullName>
    </submittedName>
</protein>
<dbReference type="EMBL" id="JANJQO010002200">
    <property type="protein sequence ID" value="KAJ2967751.1"/>
    <property type="molecule type" value="Genomic_DNA"/>
</dbReference>
<accession>A0ACC1MNA8</accession>
<reference evidence="1" key="1">
    <citation type="submission" date="2022-08" db="EMBL/GenBank/DDBJ databases">
        <title>Genome Sequence of Lecanicillium fungicola.</title>
        <authorList>
            <person name="Buettner E."/>
        </authorList>
    </citation>
    <scope>NUCLEOTIDE SEQUENCE</scope>
    <source>
        <strain evidence="1">Babe33</strain>
    </source>
</reference>
<organism evidence="1 2">
    <name type="scientific">Zarea fungicola</name>
    <dbReference type="NCBI Taxonomy" id="93591"/>
    <lineage>
        <taxon>Eukaryota</taxon>
        <taxon>Fungi</taxon>
        <taxon>Dikarya</taxon>
        <taxon>Ascomycota</taxon>
        <taxon>Pezizomycotina</taxon>
        <taxon>Sordariomycetes</taxon>
        <taxon>Hypocreomycetidae</taxon>
        <taxon>Hypocreales</taxon>
        <taxon>Cordycipitaceae</taxon>
        <taxon>Zarea</taxon>
    </lineage>
</organism>
<gene>
    <name evidence="1" type="ORF">NQ176_g9514</name>
</gene>
<name>A0ACC1MNA8_9HYPO</name>
<keyword evidence="2" id="KW-1185">Reference proteome</keyword>
<proteinExistence type="predicted"/>
<comment type="caution">
    <text evidence="1">The sequence shown here is derived from an EMBL/GenBank/DDBJ whole genome shotgun (WGS) entry which is preliminary data.</text>
</comment>
<dbReference type="Proteomes" id="UP001143910">
    <property type="component" value="Unassembled WGS sequence"/>
</dbReference>
<evidence type="ECO:0000313" key="1">
    <source>
        <dbReference type="EMBL" id="KAJ2967751.1"/>
    </source>
</evidence>